<sequence length="552" mass="61049">MSQLESSGFNVSELFQTSTSSVPESGPALRKRSNSQSQVVASSMYLPPRLNSSPSNILGRGVGSASHHMNAKPQKRHQAEYYVTLAPLNDTFVKKHIHVPYYPETCKLGRPTGTKIKPHVNNGYFDSRVLSRTHACMYIEPKTGQLMIQDMGSSNGTFVNQNKIGAEPVPINIGDSINLGFNIQIETSHKQISARIENINIVSNNPTGPVLSGLPNLTQDDINKFSASEMRHFDFIQRIFASLSDNKDKEFDESVEEEENESFKAFERAMFGDIFPSLEDALASTSEDSLNAGIFKNSLIVNAPNVGSTIDTLMANLALVKQQNSSLSSLETYLKNYTTKMDELNSRFLKAELEARDQEFQKKLKVISLENEKEKDRHRSVIEKLEEQVHNLKLEKAELDSKLQKQMSSAKAEETDKPDANGTLDRTTQTSNGVSKISRIVDATCSDVKKTSNIATVTPAAKVLKTPSSGSPDESKNDQYIPIRYEKDDDEGKSSVIAHHTPESNDSVTEPSAAEYPYLRHLSSSLASFRNQGVILGVVVVVAGYLYQTSNK</sequence>
<dbReference type="EMBL" id="CP038487">
    <property type="protein sequence ID" value="QFZ28333.1"/>
    <property type="molecule type" value="Genomic_DNA"/>
</dbReference>
<proteinExistence type="predicted"/>
<protein>
    <submittedName>
        <fullName evidence="1">Vacuolar sorting-associated protein</fullName>
    </submittedName>
</protein>
<reference evidence="2" key="1">
    <citation type="journal article" date="2019" name="MBio">
        <title>Comparative genomics for the elucidation of multidrug resistance (MDR) in Candida lusitaniae.</title>
        <authorList>
            <person name="Kannan A."/>
            <person name="Asner S.A."/>
            <person name="Trachsel E."/>
            <person name="Kelly S."/>
            <person name="Parker J."/>
            <person name="Sanglard D."/>
        </authorList>
    </citation>
    <scope>NUCLEOTIDE SEQUENCE [LARGE SCALE GENOMIC DNA]</scope>
    <source>
        <strain evidence="2">P1</strain>
    </source>
</reference>
<gene>
    <name evidence="1" type="ORF">EJF14_40369</name>
</gene>
<evidence type="ECO:0000313" key="1">
    <source>
        <dbReference type="EMBL" id="QFZ28333.1"/>
    </source>
</evidence>
<evidence type="ECO:0000313" key="2">
    <source>
        <dbReference type="Proteomes" id="UP000326582"/>
    </source>
</evidence>
<accession>A0ACD0WLY4</accession>
<keyword evidence="2" id="KW-1185">Reference proteome</keyword>
<dbReference type="Proteomes" id="UP000326582">
    <property type="component" value="Chromosome 4"/>
</dbReference>
<name>A0ACD0WLY4_CLALS</name>
<organism evidence="1 2">
    <name type="scientific">Clavispora lusitaniae</name>
    <name type="common">Candida lusitaniae</name>
    <dbReference type="NCBI Taxonomy" id="36911"/>
    <lineage>
        <taxon>Eukaryota</taxon>
        <taxon>Fungi</taxon>
        <taxon>Dikarya</taxon>
        <taxon>Ascomycota</taxon>
        <taxon>Saccharomycotina</taxon>
        <taxon>Pichiomycetes</taxon>
        <taxon>Metschnikowiaceae</taxon>
        <taxon>Clavispora</taxon>
    </lineage>
</organism>